<comment type="caution">
    <text evidence="1">The sequence shown here is derived from an EMBL/GenBank/DDBJ whole genome shotgun (WGS) entry which is preliminary data.</text>
</comment>
<name>A0A4Q2V745_FUSOX</name>
<protein>
    <submittedName>
        <fullName evidence="1">Uncharacterized protein</fullName>
    </submittedName>
</protein>
<gene>
    <name evidence="1" type="ORF">BFJ63_vAg14400</name>
</gene>
<accession>A0A4Q2V745</accession>
<dbReference type="AlphaFoldDB" id="A0A4Q2V745"/>
<proteinExistence type="predicted"/>
<dbReference type="EMBL" id="MQTW01000173">
    <property type="protein sequence ID" value="RYC82734.1"/>
    <property type="molecule type" value="Genomic_DNA"/>
</dbReference>
<dbReference type="Proteomes" id="UP000290540">
    <property type="component" value="Unassembled WGS sequence"/>
</dbReference>
<organism evidence="1 2">
    <name type="scientific">Fusarium oxysporum f. sp. narcissi</name>
    <dbReference type="NCBI Taxonomy" id="451672"/>
    <lineage>
        <taxon>Eukaryota</taxon>
        <taxon>Fungi</taxon>
        <taxon>Dikarya</taxon>
        <taxon>Ascomycota</taxon>
        <taxon>Pezizomycotina</taxon>
        <taxon>Sordariomycetes</taxon>
        <taxon>Hypocreomycetidae</taxon>
        <taxon>Hypocreales</taxon>
        <taxon>Nectriaceae</taxon>
        <taxon>Fusarium</taxon>
        <taxon>Fusarium oxysporum species complex</taxon>
    </lineage>
</organism>
<evidence type="ECO:0000313" key="1">
    <source>
        <dbReference type="EMBL" id="RYC82734.1"/>
    </source>
</evidence>
<reference evidence="1 2" key="1">
    <citation type="submission" date="2016-12" db="EMBL/GenBank/DDBJ databases">
        <title>Draft genome sequence of Fusarium oxysporum causing rot on Narcissus.</title>
        <authorList>
            <person name="Armitage A.D."/>
            <person name="Taylor A."/>
            <person name="Clarkson J.P."/>
            <person name="Harrison R.J."/>
            <person name="Jackson A.C."/>
        </authorList>
    </citation>
    <scope>NUCLEOTIDE SEQUENCE [LARGE SCALE GENOMIC DNA]</scope>
    <source>
        <strain evidence="1 2">N139</strain>
    </source>
</reference>
<sequence length="108" mass="11820">MLMIDDIGLIDMKVSLVRKWDRQSSPAATGSNTDIEDFPVKNGIDADAGLECSTRITKYLSRKLGIHEGTLAKKIYATDVLGAGVYVFCDRPPPLLQLKKGMSVLAQH</sequence>
<evidence type="ECO:0000313" key="2">
    <source>
        <dbReference type="Proteomes" id="UP000290540"/>
    </source>
</evidence>